<protein>
    <submittedName>
        <fullName evidence="2">Nodulation protein NfeD</fullName>
    </submittedName>
</protein>
<accession>A0A3P1VBJ8</accession>
<dbReference type="Proteomes" id="UP000271272">
    <property type="component" value="Unassembled WGS sequence"/>
</dbReference>
<proteinExistence type="predicted"/>
<keyword evidence="1" id="KW-1133">Transmembrane helix</keyword>
<dbReference type="EMBL" id="RQZC01000001">
    <property type="protein sequence ID" value="RRD30795.1"/>
    <property type="molecule type" value="Genomic_DNA"/>
</dbReference>
<evidence type="ECO:0000256" key="1">
    <source>
        <dbReference type="SAM" id="Phobius"/>
    </source>
</evidence>
<gene>
    <name evidence="2" type="ORF">EII10_01430</name>
</gene>
<keyword evidence="1" id="KW-0812">Transmembrane</keyword>
<name>A0A3P1VBJ8_9ACTO</name>
<evidence type="ECO:0000313" key="3">
    <source>
        <dbReference type="Proteomes" id="UP000271272"/>
    </source>
</evidence>
<dbReference type="AlphaFoldDB" id="A0A3P1VBJ8"/>
<feature type="transmembrane region" description="Helical" evidence="1">
    <location>
        <begin position="32"/>
        <end position="51"/>
    </location>
</feature>
<dbReference type="OrthoDB" id="3260487at2"/>
<feature type="transmembrane region" description="Helical" evidence="1">
    <location>
        <begin position="63"/>
        <end position="85"/>
    </location>
</feature>
<dbReference type="RefSeq" id="WP_124932707.1">
    <property type="nucleotide sequence ID" value="NZ_RQZC01000001.1"/>
</dbReference>
<reference evidence="2 3" key="1">
    <citation type="submission" date="2018-11" db="EMBL/GenBank/DDBJ databases">
        <title>Genomes From Bacteria Associated with the Canine Oral Cavity: a Test Case for Automated Genome-Based Taxonomic Assignment.</title>
        <authorList>
            <person name="Coil D.A."/>
            <person name="Jospin G."/>
            <person name="Darling A.E."/>
            <person name="Wallis C."/>
            <person name="Davis I.J."/>
            <person name="Harris S."/>
            <person name="Eisen J.A."/>
            <person name="Holcombe L.J."/>
            <person name="O'Flynn C."/>
        </authorList>
    </citation>
    <scope>NUCLEOTIDE SEQUENCE [LARGE SCALE GENOMIC DNA]</scope>
    <source>
        <strain evidence="2 3">OH5050</strain>
    </source>
</reference>
<organism evidence="2 3">
    <name type="scientific">Actinomyces bowdenii</name>
    <dbReference type="NCBI Taxonomy" id="131109"/>
    <lineage>
        <taxon>Bacteria</taxon>
        <taxon>Bacillati</taxon>
        <taxon>Actinomycetota</taxon>
        <taxon>Actinomycetes</taxon>
        <taxon>Actinomycetales</taxon>
        <taxon>Actinomycetaceae</taxon>
        <taxon>Actinomyces</taxon>
    </lineage>
</organism>
<keyword evidence="1" id="KW-0472">Membrane</keyword>
<evidence type="ECO:0000313" key="2">
    <source>
        <dbReference type="EMBL" id="RRD30795.1"/>
    </source>
</evidence>
<keyword evidence="3" id="KW-1185">Reference proteome</keyword>
<sequence>MSIFAWCTLIGCAVLLLGILLDGPLDELLPDGALPVLAVALAVFGAVGMGVEAAAGGGPGAPAVVLWGAPAALALAAGGAARWAWSRLRRSMPLDAAPPSAAELVGQEVSVLWWKEGTGEVRALARGHQLTLAARSPEPLSAGQSAWVLDISDQDDALLITPWSQD</sequence>
<comment type="caution">
    <text evidence="2">The sequence shown here is derived from an EMBL/GenBank/DDBJ whole genome shotgun (WGS) entry which is preliminary data.</text>
</comment>